<sequence length="130" mass="14552">MSIQSNEVTTNQACAIANQVVDTIHCAFRPPEPPAPRRSIICPTCALYAAFEQSSFYPIILTFVIAWLILMQSTPIEARLVYPHWKSFSPLSLSTLQQLGEDRLKQGSVVPRIFDAIEFAAVQERSDPLM</sequence>
<keyword evidence="1" id="KW-0812">Transmembrane</keyword>
<accession>A0A8E0RV24</accession>
<proteinExistence type="predicted"/>
<keyword evidence="3" id="KW-1185">Reference proteome</keyword>
<keyword evidence="1" id="KW-0472">Membrane</keyword>
<gene>
    <name evidence="2" type="ORF">FBUS_04361</name>
</gene>
<organism evidence="2 3">
    <name type="scientific">Fasciolopsis buskii</name>
    <dbReference type="NCBI Taxonomy" id="27845"/>
    <lineage>
        <taxon>Eukaryota</taxon>
        <taxon>Metazoa</taxon>
        <taxon>Spiralia</taxon>
        <taxon>Lophotrochozoa</taxon>
        <taxon>Platyhelminthes</taxon>
        <taxon>Trematoda</taxon>
        <taxon>Digenea</taxon>
        <taxon>Plagiorchiida</taxon>
        <taxon>Echinostomata</taxon>
        <taxon>Echinostomatoidea</taxon>
        <taxon>Fasciolidae</taxon>
        <taxon>Fasciolopsis</taxon>
    </lineage>
</organism>
<evidence type="ECO:0000313" key="3">
    <source>
        <dbReference type="Proteomes" id="UP000728185"/>
    </source>
</evidence>
<keyword evidence="1" id="KW-1133">Transmembrane helix</keyword>
<evidence type="ECO:0000313" key="2">
    <source>
        <dbReference type="EMBL" id="KAA0190083.1"/>
    </source>
</evidence>
<dbReference type="OrthoDB" id="10346190at2759"/>
<feature type="transmembrane region" description="Helical" evidence="1">
    <location>
        <begin position="56"/>
        <end position="76"/>
    </location>
</feature>
<dbReference type="EMBL" id="LUCM01007378">
    <property type="protein sequence ID" value="KAA0190083.1"/>
    <property type="molecule type" value="Genomic_DNA"/>
</dbReference>
<name>A0A8E0RV24_9TREM</name>
<dbReference type="Proteomes" id="UP000728185">
    <property type="component" value="Unassembled WGS sequence"/>
</dbReference>
<dbReference type="AlphaFoldDB" id="A0A8E0RV24"/>
<evidence type="ECO:0000256" key="1">
    <source>
        <dbReference type="SAM" id="Phobius"/>
    </source>
</evidence>
<protein>
    <submittedName>
        <fullName evidence="2">Uncharacterized protein</fullName>
    </submittedName>
</protein>
<reference evidence="2" key="1">
    <citation type="submission" date="2019-05" db="EMBL/GenBank/DDBJ databases">
        <title>Annotation for the trematode Fasciolopsis buski.</title>
        <authorList>
            <person name="Choi Y.-J."/>
        </authorList>
    </citation>
    <scope>NUCLEOTIDE SEQUENCE</scope>
    <source>
        <strain evidence="2">HT</strain>
        <tissue evidence="2">Whole worm</tissue>
    </source>
</reference>
<comment type="caution">
    <text evidence="2">The sequence shown here is derived from an EMBL/GenBank/DDBJ whole genome shotgun (WGS) entry which is preliminary data.</text>
</comment>